<dbReference type="Proteomes" id="UP001379235">
    <property type="component" value="Unassembled WGS sequence"/>
</dbReference>
<dbReference type="RefSeq" id="WP_339968834.1">
    <property type="nucleotide sequence ID" value="NZ_JBBHJY010000009.1"/>
</dbReference>
<gene>
    <name evidence="1" type="ORF">WG900_16465</name>
</gene>
<name>A0ABU8SC13_9SPHN</name>
<keyword evidence="2" id="KW-1185">Reference proteome</keyword>
<proteinExistence type="predicted"/>
<organism evidence="1 2">
    <name type="scientific">Novosphingobium aquae</name>
    <dbReference type="NCBI Taxonomy" id="3133435"/>
    <lineage>
        <taxon>Bacteria</taxon>
        <taxon>Pseudomonadati</taxon>
        <taxon>Pseudomonadota</taxon>
        <taxon>Alphaproteobacteria</taxon>
        <taxon>Sphingomonadales</taxon>
        <taxon>Sphingomonadaceae</taxon>
        <taxon>Novosphingobium</taxon>
    </lineage>
</organism>
<evidence type="ECO:0000313" key="2">
    <source>
        <dbReference type="Proteomes" id="UP001379235"/>
    </source>
</evidence>
<reference evidence="1 2" key="1">
    <citation type="submission" date="2024-03" db="EMBL/GenBank/DDBJ databases">
        <authorList>
            <person name="Jo J.-H."/>
        </authorList>
    </citation>
    <scope>NUCLEOTIDE SEQUENCE [LARGE SCALE GENOMIC DNA]</scope>
    <source>
        <strain evidence="1 2">AS3R-12</strain>
    </source>
</reference>
<comment type="caution">
    <text evidence="1">The sequence shown here is derived from an EMBL/GenBank/DDBJ whole genome shotgun (WGS) entry which is preliminary data.</text>
</comment>
<protein>
    <submittedName>
        <fullName evidence="1">Uncharacterized protein</fullName>
    </submittedName>
</protein>
<sequence>MRSSPNLRAGRPLLQVEDIRAATGGENALLEARDEGYFTVDVPNFWERPEMAGMLRDVRDKPEKYAWIGTGHNIHQDTGVAEYGRYDEIETILADLRRTH</sequence>
<evidence type="ECO:0000313" key="1">
    <source>
        <dbReference type="EMBL" id="MEJ6011509.1"/>
    </source>
</evidence>
<dbReference type="EMBL" id="JBBHJY010000009">
    <property type="protein sequence ID" value="MEJ6011509.1"/>
    <property type="molecule type" value="Genomic_DNA"/>
</dbReference>
<accession>A0ABU8SC13</accession>